<accession>A0ABW0HGU9</accession>
<dbReference type="InterPro" id="IPR032466">
    <property type="entry name" value="Metal_Hydrolase"/>
</dbReference>
<name>A0ABW0HGU9_9HYPH</name>
<keyword evidence="2" id="KW-0378">Hydrolase</keyword>
<dbReference type="GO" id="GO:0016787">
    <property type="term" value="F:hydrolase activity"/>
    <property type="evidence" value="ECO:0007669"/>
    <property type="project" value="UniProtKB-KW"/>
</dbReference>
<dbReference type="PANTHER" id="PTHR22642">
    <property type="entry name" value="IMIDAZOLONEPROPIONASE"/>
    <property type="match status" value="1"/>
</dbReference>
<dbReference type="InterPro" id="IPR013108">
    <property type="entry name" value="Amidohydro_3"/>
</dbReference>
<dbReference type="EMBL" id="JBHSLV010000055">
    <property type="protein sequence ID" value="MFC5395925.1"/>
    <property type="molecule type" value="Genomic_DNA"/>
</dbReference>
<dbReference type="Proteomes" id="UP001596104">
    <property type="component" value="Unassembled WGS sequence"/>
</dbReference>
<feature type="domain" description="Amidohydrolase 3" evidence="1">
    <location>
        <begin position="54"/>
        <end position="555"/>
    </location>
</feature>
<proteinExistence type="predicted"/>
<dbReference type="SUPFAM" id="SSF51338">
    <property type="entry name" value="Composite domain of metallo-dependent hydrolases"/>
    <property type="match status" value="1"/>
</dbReference>
<evidence type="ECO:0000313" key="3">
    <source>
        <dbReference type="Proteomes" id="UP001596104"/>
    </source>
</evidence>
<organism evidence="2 3">
    <name type="scientific">Bosea vestrisii</name>
    <dbReference type="NCBI Taxonomy" id="151416"/>
    <lineage>
        <taxon>Bacteria</taxon>
        <taxon>Pseudomonadati</taxon>
        <taxon>Pseudomonadota</taxon>
        <taxon>Alphaproteobacteria</taxon>
        <taxon>Hyphomicrobiales</taxon>
        <taxon>Boseaceae</taxon>
        <taxon>Bosea</taxon>
    </lineage>
</organism>
<dbReference type="RefSeq" id="WP_377012112.1">
    <property type="nucleotide sequence ID" value="NZ_JBHSLV010000055.1"/>
</dbReference>
<evidence type="ECO:0000259" key="1">
    <source>
        <dbReference type="Pfam" id="PF07969"/>
    </source>
</evidence>
<dbReference type="Gene3D" id="3.10.310.70">
    <property type="match status" value="1"/>
</dbReference>
<comment type="caution">
    <text evidence="2">The sequence shown here is derived from an EMBL/GenBank/DDBJ whole genome shotgun (WGS) entry which is preliminary data.</text>
</comment>
<dbReference type="Gene3D" id="2.30.40.10">
    <property type="entry name" value="Urease, subunit C, domain 1"/>
    <property type="match status" value="1"/>
</dbReference>
<dbReference type="PANTHER" id="PTHR22642:SF2">
    <property type="entry name" value="PROTEIN LONG AFTER FAR-RED 3"/>
    <property type="match status" value="1"/>
</dbReference>
<dbReference type="EC" id="3.5.-.-" evidence="2"/>
<dbReference type="Gene3D" id="3.20.20.140">
    <property type="entry name" value="Metal-dependent hydrolases"/>
    <property type="match status" value="1"/>
</dbReference>
<protein>
    <submittedName>
        <fullName evidence="2">Amidohydrolase</fullName>
        <ecNumber evidence="2">3.5.-.-</ecNumber>
    </submittedName>
</protein>
<keyword evidence="3" id="KW-1185">Reference proteome</keyword>
<dbReference type="Pfam" id="PF07969">
    <property type="entry name" value="Amidohydro_3"/>
    <property type="match status" value="1"/>
</dbReference>
<evidence type="ECO:0000313" key="2">
    <source>
        <dbReference type="EMBL" id="MFC5395925.1"/>
    </source>
</evidence>
<reference evidence="3" key="1">
    <citation type="journal article" date="2019" name="Int. J. Syst. Evol. Microbiol.">
        <title>The Global Catalogue of Microorganisms (GCM) 10K type strain sequencing project: providing services to taxonomists for standard genome sequencing and annotation.</title>
        <authorList>
            <consortium name="The Broad Institute Genomics Platform"/>
            <consortium name="The Broad Institute Genome Sequencing Center for Infectious Disease"/>
            <person name="Wu L."/>
            <person name="Ma J."/>
        </authorList>
    </citation>
    <scope>NUCLEOTIDE SEQUENCE [LARGE SCALE GENOMIC DNA]</scope>
    <source>
        <strain evidence="3">CGMCC 1.16326</strain>
    </source>
</reference>
<dbReference type="SUPFAM" id="SSF51556">
    <property type="entry name" value="Metallo-dependent hydrolases"/>
    <property type="match status" value="1"/>
</dbReference>
<gene>
    <name evidence="2" type="ORF">ACFPPC_25135</name>
</gene>
<dbReference type="InterPro" id="IPR011059">
    <property type="entry name" value="Metal-dep_hydrolase_composite"/>
</dbReference>
<sequence length="563" mass="59954">MPSAFSDAGHSLALINGRILGEHGICEALSISGNRIAALGASAEIAAGAPAGCEIVDLAGRTVIPGLIDGHAHLDREGLKSVLPSLAECRSIEDIVARIAAIARARKPGEWIITMPIGIPPSYEDVLAGIAEHRFPDRHDLDRAAPDNPVYIRSIWGYWRSNLPLVSIANSRALRLAGIDAATVAPAPSIEICRDADGAPNGIFVETNKMPVVELSLMRRAPHFTASERAGALAASMTLYNRAGTTSVFEGHGIAAEVLDAYRQVRSQGRQSVRASLVFSPAWPSTSAQDCRDLLKSWGHWLAGKGLGDAWLGMAGLYGEIDGSVERELRSSAFPQTGWAGFHYNSSLPREALKEVLVEAARNGIRAVGILPNMLDLFAEVDRIAPIAGQRWVLGHIVSLTPEQVKQVAGLGLAVTTHLTAYIYKRGSELVEKLGRERAGEIVPLRSLREAGVPIAFGSDNAPLSLFRSIALAVDRRDRVGAAISPEQALTREEALECATLGGAKLTFEDSEKGSIAIGKLADLAVLSADPLQCAPEELGRIESELTIVDGRIVYRAEAGSGR</sequence>